<accession>A0A506QKN1</accession>
<evidence type="ECO:0000313" key="2">
    <source>
        <dbReference type="EMBL" id="TPV45628.1"/>
    </source>
</evidence>
<dbReference type="Gene3D" id="1.20.1290.10">
    <property type="entry name" value="AhpD-like"/>
    <property type="match status" value="1"/>
</dbReference>
<gene>
    <name evidence="2" type="ORF">FJW01_05065</name>
</gene>
<keyword evidence="3" id="KW-1185">Reference proteome</keyword>
<organism evidence="2 3">
    <name type="scientific">Pantoea deleyi</name>
    <dbReference type="NCBI Taxonomy" id="470932"/>
    <lineage>
        <taxon>Bacteria</taxon>
        <taxon>Pseudomonadati</taxon>
        <taxon>Pseudomonadota</taxon>
        <taxon>Gammaproteobacteria</taxon>
        <taxon>Enterobacterales</taxon>
        <taxon>Erwiniaceae</taxon>
        <taxon>Pantoea</taxon>
    </lineage>
</organism>
<dbReference type="RefSeq" id="WP_111138913.1">
    <property type="nucleotide sequence ID" value="NZ_CP071407.1"/>
</dbReference>
<proteinExistence type="predicted"/>
<dbReference type="Pfam" id="PF02627">
    <property type="entry name" value="CMD"/>
    <property type="match status" value="1"/>
</dbReference>
<dbReference type="InterPro" id="IPR029032">
    <property type="entry name" value="AhpD-like"/>
</dbReference>
<feature type="domain" description="Carboxymuconolactone decarboxylase-like" evidence="1">
    <location>
        <begin position="15"/>
        <end position="99"/>
    </location>
</feature>
<dbReference type="OrthoDB" id="9801400at2"/>
<dbReference type="PANTHER" id="PTHR33570">
    <property type="entry name" value="4-CARBOXYMUCONOLACTONE DECARBOXYLASE FAMILY PROTEIN"/>
    <property type="match status" value="1"/>
</dbReference>
<dbReference type="InterPro" id="IPR003779">
    <property type="entry name" value="CMD-like"/>
</dbReference>
<dbReference type="AlphaFoldDB" id="A0A506QKN1"/>
<dbReference type="Proteomes" id="UP000317747">
    <property type="component" value="Unassembled WGS sequence"/>
</dbReference>
<reference evidence="2 3" key="1">
    <citation type="submission" date="2019-06" db="EMBL/GenBank/DDBJ databases">
        <title>Taxogenomics and systematics of the genus Pantoea.</title>
        <authorList>
            <person name="Tambong J.T."/>
        </authorList>
    </citation>
    <scope>NUCLEOTIDE SEQUENCE [LARGE SCALE GENOMIC DNA]</scope>
    <source>
        <strain evidence="2 3">LMG 24200</strain>
    </source>
</reference>
<comment type="caution">
    <text evidence="2">The sequence shown here is derived from an EMBL/GenBank/DDBJ whole genome shotgun (WGS) entry which is preliminary data.</text>
</comment>
<evidence type="ECO:0000259" key="1">
    <source>
        <dbReference type="Pfam" id="PF02627"/>
    </source>
</evidence>
<name>A0A506QKN1_9GAMM</name>
<dbReference type="InterPro" id="IPR052512">
    <property type="entry name" value="4CMD/NDH-1_regulator"/>
</dbReference>
<dbReference type="PANTHER" id="PTHR33570:SF9">
    <property type="entry name" value="BLL4600 PROTEIN"/>
    <property type="match status" value="1"/>
</dbReference>
<evidence type="ECO:0000313" key="3">
    <source>
        <dbReference type="Proteomes" id="UP000317747"/>
    </source>
</evidence>
<dbReference type="GO" id="GO:0051920">
    <property type="term" value="F:peroxiredoxin activity"/>
    <property type="evidence" value="ECO:0007669"/>
    <property type="project" value="InterPro"/>
</dbReference>
<sequence length="106" mass="12154">MKTSLNRETLAQQAPKLAELTREVLFDDIWQRDQLSARERSLLTLATLTALGRVEQLPWHIRFARQNGLSRDELVESFTHLAFYAGWPAAVTALNYLEDNTCPSHE</sequence>
<dbReference type="EMBL" id="VHJA01000037">
    <property type="protein sequence ID" value="TPV45628.1"/>
    <property type="molecule type" value="Genomic_DNA"/>
</dbReference>
<dbReference type="SUPFAM" id="SSF69118">
    <property type="entry name" value="AhpD-like"/>
    <property type="match status" value="1"/>
</dbReference>
<protein>
    <submittedName>
        <fullName evidence="2">Carboxymuconolactone decarboxylase family protein</fullName>
    </submittedName>
</protein>